<keyword evidence="9 19" id="KW-0808">Transferase</keyword>
<proteinExistence type="inferred from homology"/>
<keyword evidence="12 19" id="KW-1133">Transmembrane helix</keyword>
<evidence type="ECO:0000256" key="14">
    <source>
        <dbReference type="ARBA" id="ARBA00025228"/>
    </source>
</evidence>
<gene>
    <name evidence="19" type="primary">cobS</name>
    <name evidence="20" type="ORF">SAMN05660235_00339</name>
</gene>
<evidence type="ECO:0000256" key="15">
    <source>
        <dbReference type="ARBA" id="ARBA00032605"/>
    </source>
</evidence>
<evidence type="ECO:0000256" key="3">
    <source>
        <dbReference type="ARBA" id="ARBA00004663"/>
    </source>
</evidence>
<dbReference type="GO" id="GO:0008818">
    <property type="term" value="F:cobalamin 5'-phosphate synthase activity"/>
    <property type="evidence" value="ECO:0007669"/>
    <property type="project" value="UniProtKB-UniRule"/>
</dbReference>
<dbReference type="PANTHER" id="PTHR34148:SF1">
    <property type="entry name" value="ADENOSYLCOBINAMIDE-GDP RIBAZOLETRANSFERASE"/>
    <property type="match status" value="1"/>
</dbReference>
<organism evidence="20 21">
    <name type="scientific">Sporolituus thermophilus DSM 23256</name>
    <dbReference type="NCBI Taxonomy" id="1123285"/>
    <lineage>
        <taxon>Bacteria</taxon>
        <taxon>Bacillati</taxon>
        <taxon>Bacillota</taxon>
        <taxon>Negativicutes</taxon>
        <taxon>Selenomonadales</taxon>
        <taxon>Sporomusaceae</taxon>
        <taxon>Sporolituus</taxon>
    </lineage>
</organism>
<feature type="transmembrane region" description="Helical" evidence="19">
    <location>
        <begin position="136"/>
        <end position="156"/>
    </location>
</feature>
<reference evidence="21" key="1">
    <citation type="submission" date="2016-10" db="EMBL/GenBank/DDBJ databases">
        <authorList>
            <person name="Varghese N."/>
            <person name="Submissions S."/>
        </authorList>
    </citation>
    <scope>NUCLEOTIDE SEQUENCE [LARGE SCALE GENOMIC DNA]</scope>
    <source>
        <strain evidence="21">DSM 23256</strain>
    </source>
</reference>
<dbReference type="STRING" id="1123285.SAMN05660235_00339"/>
<comment type="catalytic activity">
    <reaction evidence="18 19">
        <text>alpha-ribazole 5'-phosphate + adenosylcob(III)inamide-GDP = adenosylcob(III)alamin 5'-phosphate + GMP + H(+)</text>
        <dbReference type="Rhea" id="RHEA:23560"/>
        <dbReference type="ChEBI" id="CHEBI:15378"/>
        <dbReference type="ChEBI" id="CHEBI:57918"/>
        <dbReference type="ChEBI" id="CHEBI:58115"/>
        <dbReference type="ChEBI" id="CHEBI:60487"/>
        <dbReference type="ChEBI" id="CHEBI:60493"/>
        <dbReference type="EC" id="2.7.8.26"/>
    </reaction>
</comment>
<evidence type="ECO:0000313" key="20">
    <source>
        <dbReference type="EMBL" id="SDF07617.1"/>
    </source>
</evidence>
<dbReference type="AlphaFoldDB" id="A0A1G7I4C0"/>
<dbReference type="Proteomes" id="UP000243333">
    <property type="component" value="Unassembled WGS sequence"/>
</dbReference>
<keyword evidence="7 19" id="KW-1003">Cell membrane</keyword>
<keyword evidence="21" id="KW-1185">Reference proteome</keyword>
<comment type="similarity">
    <text evidence="4 19">Belongs to the CobS family.</text>
</comment>
<dbReference type="HAMAP" id="MF_00719">
    <property type="entry name" value="CobS"/>
    <property type="match status" value="1"/>
</dbReference>
<comment type="catalytic activity">
    <reaction evidence="17 19">
        <text>alpha-ribazole + adenosylcob(III)inamide-GDP = adenosylcob(III)alamin + GMP + H(+)</text>
        <dbReference type="Rhea" id="RHEA:16049"/>
        <dbReference type="ChEBI" id="CHEBI:10329"/>
        <dbReference type="ChEBI" id="CHEBI:15378"/>
        <dbReference type="ChEBI" id="CHEBI:18408"/>
        <dbReference type="ChEBI" id="CHEBI:58115"/>
        <dbReference type="ChEBI" id="CHEBI:60487"/>
        <dbReference type="EC" id="2.7.8.26"/>
    </reaction>
</comment>
<sequence length="248" mass="26944">MMNDFFIALQFLTRLHIVRQNVWSPEGFGRSVKYFPVVGAVIGSMLAVLDSVVNAYLPDHVWTAILVVAGFALTGGLHGDGFMDTFDGLFSGRTPQRMLEIMKDSRVGANGVMAFGALLLLKWSMLLDIDAYSRPIALFIAPVIGRMAMVVGITVFPYARPEGIGKAFAQYAGKRALYIATIFTLLLIFPFGRAAVFSLAAGMAFAVLFGRYVTGIIGGLTGDIYGAITEMTELLVLFVFLICGEMEL</sequence>
<evidence type="ECO:0000256" key="10">
    <source>
        <dbReference type="ARBA" id="ARBA00022692"/>
    </source>
</evidence>
<comment type="function">
    <text evidence="14 19">Joins adenosylcobinamide-GDP and alpha-ribazole to generate adenosylcobalamin (Ado-cobalamin). Also synthesizes adenosylcobalamin 5'-phosphate from adenosylcobinamide-GDP and alpha-ribazole 5'-phosphate.</text>
</comment>
<comment type="pathway">
    <text evidence="3 19">Cofactor biosynthesis; adenosylcobalamin biosynthesis; adenosylcobalamin from cob(II)yrinate a,c-diamide: step 7/7.</text>
</comment>
<dbReference type="GO" id="GO:0051073">
    <property type="term" value="F:adenosylcobinamide-GDP ribazoletransferase activity"/>
    <property type="evidence" value="ECO:0007669"/>
    <property type="project" value="UniProtKB-UniRule"/>
</dbReference>
<evidence type="ECO:0000256" key="7">
    <source>
        <dbReference type="ARBA" id="ARBA00022475"/>
    </source>
</evidence>
<feature type="transmembrane region" description="Helical" evidence="19">
    <location>
        <begin position="107"/>
        <end position="124"/>
    </location>
</feature>
<evidence type="ECO:0000256" key="13">
    <source>
        <dbReference type="ARBA" id="ARBA00023136"/>
    </source>
</evidence>
<dbReference type="GO" id="GO:0005886">
    <property type="term" value="C:plasma membrane"/>
    <property type="evidence" value="ECO:0007669"/>
    <property type="project" value="UniProtKB-SubCell"/>
</dbReference>
<dbReference type="EC" id="2.7.8.26" evidence="5 19"/>
<evidence type="ECO:0000256" key="11">
    <source>
        <dbReference type="ARBA" id="ARBA00022842"/>
    </source>
</evidence>
<evidence type="ECO:0000256" key="17">
    <source>
        <dbReference type="ARBA" id="ARBA00048623"/>
    </source>
</evidence>
<evidence type="ECO:0000256" key="8">
    <source>
        <dbReference type="ARBA" id="ARBA00022573"/>
    </source>
</evidence>
<name>A0A1G7I4C0_9FIRM</name>
<dbReference type="Pfam" id="PF02654">
    <property type="entry name" value="CobS"/>
    <property type="match status" value="1"/>
</dbReference>
<evidence type="ECO:0000256" key="2">
    <source>
        <dbReference type="ARBA" id="ARBA00004651"/>
    </source>
</evidence>
<dbReference type="InterPro" id="IPR003805">
    <property type="entry name" value="CobS"/>
</dbReference>
<evidence type="ECO:0000256" key="4">
    <source>
        <dbReference type="ARBA" id="ARBA00010561"/>
    </source>
</evidence>
<dbReference type="GO" id="GO:0009236">
    <property type="term" value="P:cobalamin biosynthetic process"/>
    <property type="evidence" value="ECO:0007669"/>
    <property type="project" value="UniProtKB-UniRule"/>
</dbReference>
<keyword evidence="8 19" id="KW-0169">Cobalamin biosynthesis</keyword>
<evidence type="ECO:0000256" key="5">
    <source>
        <dbReference type="ARBA" id="ARBA00013200"/>
    </source>
</evidence>
<comment type="cofactor">
    <cofactor evidence="1 19">
        <name>Mg(2+)</name>
        <dbReference type="ChEBI" id="CHEBI:18420"/>
    </cofactor>
</comment>
<dbReference type="PANTHER" id="PTHR34148">
    <property type="entry name" value="ADENOSYLCOBINAMIDE-GDP RIBAZOLETRANSFERASE"/>
    <property type="match status" value="1"/>
</dbReference>
<evidence type="ECO:0000256" key="9">
    <source>
        <dbReference type="ARBA" id="ARBA00022679"/>
    </source>
</evidence>
<feature type="transmembrane region" description="Helical" evidence="19">
    <location>
        <begin position="34"/>
        <end position="56"/>
    </location>
</feature>
<evidence type="ECO:0000256" key="12">
    <source>
        <dbReference type="ARBA" id="ARBA00022989"/>
    </source>
</evidence>
<keyword evidence="13 19" id="KW-0472">Membrane</keyword>
<evidence type="ECO:0000313" key="21">
    <source>
        <dbReference type="Proteomes" id="UP000243333"/>
    </source>
</evidence>
<dbReference type="NCBIfam" id="TIGR00317">
    <property type="entry name" value="cobS"/>
    <property type="match status" value="1"/>
</dbReference>
<accession>A0A1G7I4C0</accession>
<keyword evidence="10 19" id="KW-0812">Transmembrane</keyword>
<feature type="transmembrane region" description="Helical" evidence="19">
    <location>
        <begin position="62"/>
        <end position="86"/>
    </location>
</feature>
<evidence type="ECO:0000256" key="1">
    <source>
        <dbReference type="ARBA" id="ARBA00001946"/>
    </source>
</evidence>
<dbReference type="UniPathway" id="UPA00148">
    <property type="reaction ID" value="UER00238"/>
</dbReference>
<evidence type="ECO:0000256" key="18">
    <source>
        <dbReference type="ARBA" id="ARBA00049504"/>
    </source>
</evidence>
<feature type="transmembrane region" description="Helical" evidence="19">
    <location>
        <begin position="176"/>
        <end position="209"/>
    </location>
</feature>
<protein>
    <recommendedName>
        <fullName evidence="6 19">Adenosylcobinamide-GDP ribazoletransferase</fullName>
        <ecNumber evidence="5 19">2.7.8.26</ecNumber>
    </recommendedName>
    <alternativeName>
        <fullName evidence="16 19">Cobalamin synthase</fullName>
    </alternativeName>
    <alternativeName>
        <fullName evidence="15 19">Cobalamin-5'-phosphate synthase</fullName>
    </alternativeName>
</protein>
<evidence type="ECO:0000256" key="19">
    <source>
        <dbReference type="HAMAP-Rule" id="MF_00719"/>
    </source>
</evidence>
<comment type="subcellular location">
    <subcellularLocation>
        <location evidence="2 19">Cell membrane</location>
        <topology evidence="2 19">Multi-pass membrane protein</topology>
    </subcellularLocation>
</comment>
<dbReference type="EMBL" id="FNBU01000002">
    <property type="protein sequence ID" value="SDF07617.1"/>
    <property type="molecule type" value="Genomic_DNA"/>
</dbReference>
<evidence type="ECO:0000256" key="6">
    <source>
        <dbReference type="ARBA" id="ARBA00015850"/>
    </source>
</evidence>
<keyword evidence="11 19" id="KW-0460">Magnesium</keyword>
<evidence type="ECO:0000256" key="16">
    <source>
        <dbReference type="ARBA" id="ARBA00032853"/>
    </source>
</evidence>